<name>A0A7H9B6M3_ZYGMR</name>
<dbReference type="AlphaFoldDB" id="A0A7H9B6M3"/>
<dbReference type="EMBL" id="CP058610">
    <property type="protein sequence ID" value="QLG74153.1"/>
    <property type="molecule type" value="Genomic_DNA"/>
</dbReference>
<keyword evidence="3" id="KW-1185">Reference proteome</keyword>
<feature type="compositionally biased region" description="Polar residues" evidence="1">
    <location>
        <begin position="123"/>
        <end position="133"/>
    </location>
</feature>
<feature type="compositionally biased region" description="Basic and acidic residues" evidence="1">
    <location>
        <begin position="213"/>
        <end position="223"/>
    </location>
</feature>
<feature type="compositionally biased region" description="Polar residues" evidence="1">
    <location>
        <begin position="225"/>
        <end position="248"/>
    </location>
</feature>
<feature type="compositionally biased region" description="Low complexity" evidence="1">
    <location>
        <begin position="249"/>
        <end position="271"/>
    </location>
</feature>
<feature type="compositionally biased region" description="Basic and acidic residues" evidence="1">
    <location>
        <begin position="35"/>
        <end position="46"/>
    </location>
</feature>
<gene>
    <name evidence="2" type="ORF">HG535_0G00380</name>
</gene>
<dbReference type="GeneID" id="59237936"/>
<accession>A0A7H9B6M3</accession>
<dbReference type="OrthoDB" id="3993315at2759"/>
<feature type="compositionally biased region" description="Polar residues" evidence="1">
    <location>
        <begin position="178"/>
        <end position="189"/>
    </location>
</feature>
<dbReference type="Proteomes" id="UP000509704">
    <property type="component" value="Chromosome 7"/>
</dbReference>
<feature type="compositionally biased region" description="Basic and acidic residues" evidence="1">
    <location>
        <begin position="167"/>
        <end position="176"/>
    </location>
</feature>
<reference evidence="2 3" key="1">
    <citation type="submission" date="2020-07" db="EMBL/GenBank/DDBJ databases">
        <title>The yeast mating-type switching endonuclease HO is a domesticated member of an unorthodox homing genetic element family.</title>
        <authorList>
            <person name="Coughlan A.Y."/>
            <person name="Lombardi L."/>
            <person name="Braun-Galleani S."/>
            <person name="Martos A.R."/>
            <person name="Galeote V."/>
            <person name="Bigey F."/>
            <person name="Dequin S."/>
            <person name="Byrne K.P."/>
            <person name="Wolfe K.H."/>
        </authorList>
    </citation>
    <scope>NUCLEOTIDE SEQUENCE [LARGE SCALE GENOMIC DNA]</scope>
    <source>
        <strain evidence="2 3">NRRL Y-6702</strain>
    </source>
</reference>
<feature type="region of interest" description="Disordered" evidence="1">
    <location>
        <begin position="85"/>
        <end position="306"/>
    </location>
</feature>
<evidence type="ECO:0000256" key="1">
    <source>
        <dbReference type="SAM" id="MobiDB-lite"/>
    </source>
</evidence>
<feature type="compositionally biased region" description="Basic and acidic residues" evidence="1">
    <location>
        <begin position="87"/>
        <end position="99"/>
    </location>
</feature>
<feature type="compositionally biased region" description="Polar residues" evidence="1">
    <location>
        <begin position="199"/>
        <end position="212"/>
    </location>
</feature>
<sequence length="394" mass="43175">MAIDQEAIKKRFSQIEDDINSMNKMIDDNLQIYETGKRNHESKSEPEPTTEAASAGEVAGVTIVSVSPKEFSEVTASVANTFIGNSLRKDSEGEIKEANRPSTGTLAKNDVSDPVATRETSEKPVTTETSTAQGPVEIVGKDSLNTALQQAAPETGDAILQTAARDPTPKVDKETVKPSVQPSESTQPTRIAERPPVKNITSKAVEHTTNTSEDFKDRSRASVEKASSLTSSQAETTTTQIFLPKNSQPDSSIGSPPSTPTTPSLRRSTNPFRVISVGNTSHDVSSRKSSKSSMENESNCVEPTSNTAKLERRLDYLTKKCSKLQKEIAYLHDMSNQTTLPIDDKRKLIEAIGKLQEYQDLKTKEKYEIGVQLSRQLRKDIDRGENGQFWVGTK</sequence>
<protein>
    <submittedName>
        <fullName evidence="2">Uncharacterized protein</fullName>
    </submittedName>
</protein>
<evidence type="ECO:0000313" key="3">
    <source>
        <dbReference type="Proteomes" id="UP000509704"/>
    </source>
</evidence>
<proteinExistence type="predicted"/>
<feature type="region of interest" description="Disordered" evidence="1">
    <location>
        <begin position="32"/>
        <end position="58"/>
    </location>
</feature>
<dbReference type="KEGG" id="zmk:HG535_0G00380"/>
<evidence type="ECO:0000313" key="2">
    <source>
        <dbReference type="EMBL" id="QLG74153.1"/>
    </source>
</evidence>
<dbReference type="RefSeq" id="XP_037145878.1">
    <property type="nucleotide sequence ID" value="XM_037289983.1"/>
</dbReference>
<organism evidence="2 3">
    <name type="scientific">Zygotorulaspora mrakii</name>
    <name type="common">Zygosaccharomyces mrakii</name>
    <dbReference type="NCBI Taxonomy" id="42260"/>
    <lineage>
        <taxon>Eukaryota</taxon>
        <taxon>Fungi</taxon>
        <taxon>Dikarya</taxon>
        <taxon>Ascomycota</taxon>
        <taxon>Saccharomycotina</taxon>
        <taxon>Saccharomycetes</taxon>
        <taxon>Saccharomycetales</taxon>
        <taxon>Saccharomycetaceae</taxon>
        <taxon>Zygotorulaspora</taxon>
    </lineage>
</organism>